<organism evidence="1 2">
    <name type="scientific">Zobellella denitrificans</name>
    <dbReference type="NCBI Taxonomy" id="347534"/>
    <lineage>
        <taxon>Bacteria</taxon>
        <taxon>Pseudomonadati</taxon>
        <taxon>Pseudomonadota</taxon>
        <taxon>Gammaproteobacteria</taxon>
        <taxon>Aeromonadales</taxon>
        <taxon>Aeromonadaceae</taxon>
        <taxon>Zobellella</taxon>
    </lineage>
</organism>
<gene>
    <name evidence="1" type="ORF">AN401_07335</name>
</gene>
<dbReference type="EMBL" id="CP012621">
    <property type="protein sequence ID" value="ATG73695.1"/>
    <property type="molecule type" value="Genomic_DNA"/>
</dbReference>
<keyword evidence="2" id="KW-1185">Reference proteome</keyword>
<dbReference type="KEGG" id="zdf:AN401_07335"/>
<dbReference type="AlphaFoldDB" id="A0A291HNH6"/>
<proteinExistence type="predicted"/>
<sequence length="79" mass="8799">MMITELIDQDDFRAQLQAWGLAEAGRLSLADCRPLLALLLVGPDGALWQERLHALLTKRELLHPEVLALVEACLDHSVD</sequence>
<reference evidence="2" key="1">
    <citation type="submission" date="2015-09" db="EMBL/GenBank/DDBJ databases">
        <authorList>
            <person name="Shao Z."/>
            <person name="Wang L."/>
        </authorList>
    </citation>
    <scope>NUCLEOTIDE SEQUENCE [LARGE SCALE GENOMIC DNA]</scope>
    <source>
        <strain evidence="2">F13-1</strain>
    </source>
</reference>
<protein>
    <submittedName>
        <fullName evidence="1">Uncharacterized protein</fullName>
    </submittedName>
</protein>
<evidence type="ECO:0000313" key="1">
    <source>
        <dbReference type="EMBL" id="ATG73695.1"/>
    </source>
</evidence>
<name>A0A291HNH6_9GAMM</name>
<dbReference type="Proteomes" id="UP000217763">
    <property type="component" value="Chromosome"/>
</dbReference>
<evidence type="ECO:0000313" key="2">
    <source>
        <dbReference type="Proteomes" id="UP000217763"/>
    </source>
</evidence>
<accession>A0A291HNH6</accession>
<dbReference type="RefSeq" id="WP_096778966.1">
    <property type="nucleotide sequence ID" value="NZ_CP012621.1"/>
</dbReference>